<proteinExistence type="predicted"/>
<keyword evidence="1" id="KW-0472">Membrane</keyword>
<evidence type="ECO:0000256" key="1">
    <source>
        <dbReference type="SAM" id="Phobius"/>
    </source>
</evidence>
<protein>
    <submittedName>
        <fullName evidence="2">Uncharacterized protein</fullName>
    </submittedName>
</protein>
<accession>A0A8F5BML5</accession>
<feature type="transmembrane region" description="Helical" evidence="1">
    <location>
        <begin position="12"/>
        <end position="35"/>
    </location>
</feature>
<dbReference type="GeneID" id="65562547"/>
<dbReference type="OrthoDB" id="43243at2157"/>
<dbReference type="KEGG" id="sshi:J5U23_00953"/>
<evidence type="ECO:0000313" key="3">
    <source>
        <dbReference type="Proteomes" id="UP000694018"/>
    </source>
</evidence>
<organism evidence="2 3">
    <name type="scientific">Saccharolobus shibatae (strain ATCC 51178 / DSM 5389 / JCM 8931 / NBRC 15437 / B12)</name>
    <name type="common">Sulfolobus shibatae</name>
    <dbReference type="NCBI Taxonomy" id="523848"/>
    <lineage>
        <taxon>Archaea</taxon>
        <taxon>Thermoproteota</taxon>
        <taxon>Thermoprotei</taxon>
        <taxon>Sulfolobales</taxon>
        <taxon>Sulfolobaceae</taxon>
        <taxon>Saccharolobus</taxon>
    </lineage>
</organism>
<name>A0A8F5BML5_SACSH</name>
<reference evidence="2" key="1">
    <citation type="journal article" date="2021" name="Environ. Microbiol.">
        <title>New insights into the diversity and evolution of the archaeal mobilome from three complete genomes of Saccharolobus shibatae.</title>
        <authorList>
            <person name="Medvedeva S."/>
            <person name="Brandt D."/>
            <person name="Cvirkaite-Krupovic V."/>
            <person name="Liu Y."/>
            <person name="Severinov K."/>
            <person name="Ishino S."/>
            <person name="Ishino Y."/>
            <person name="Prangishvili D."/>
            <person name="Kalinowski J."/>
            <person name="Krupovic M."/>
        </authorList>
    </citation>
    <scope>NUCLEOTIDE SEQUENCE</scope>
    <source>
        <strain evidence="2">B12</strain>
    </source>
</reference>
<dbReference type="Proteomes" id="UP000694018">
    <property type="component" value="Chromosome"/>
</dbReference>
<keyword evidence="1" id="KW-1133">Transmembrane helix</keyword>
<evidence type="ECO:0000313" key="2">
    <source>
        <dbReference type="EMBL" id="QXJ28085.1"/>
    </source>
</evidence>
<dbReference type="AlphaFoldDB" id="A0A8F5BML5"/>
<sequence length="132" mass="14339">MRKGLSDSVTMMIVLLASVILAITVVSILFTYLGYFGSNYGDVRQIGTALITQDGKLNITLENSFSNAKIVGVIYDATLHNVNYTLLLGQNKYTINTGFTFPNGLQTVALTLVVVTNQNTIYVPVEAQLVNS</sequence>
<dbReference type="EMBL" id="CP077717">
    <property type="protein sequence ID" value="QXJ28085.1"/>
    <property type="molecule type" value="Genomic_DNA"/>
</dbReference>
<keyword evidence="1" id="KW-0812">Transmembrane</keyword>
<gene>
    <name evidence="2" type="ORF">J5U23_00953</name>
</gene>
<dbReference type="RefSeq" id="WP_218259697.1">
    <property type="nucleotide sequence ID" value="NZ_CP077717.1"/>
</dbReference>